<evidence type="ECO:0000259" key="6">
    <source>
        <dbReference type="PROSITE" id="PS50905"/>
    </source>
</evidence>
<dbReference type="InterPro" id="IPR009078">
    <property type="entry name" value="Ferritin-like_SF"/>
</dbReference>
<dbReference type="CDD" id="cd12797">
    <property type="entry name" value="M23_peptidase"/>
    <property type="match status" value="1"/>
</dbReference>
<dbReference type="Gene3D" id="1.20.1260.10">
    <property type="match status" value="1"/>
</dbReference>
<dbReference type="SUPFAM" id="SSF51261">
    <property type="entry name" value="Duplicated hybrid motif"/>
    <property type="match status" value="1"/>
</dbReference>
<organism evidence="7 8">
    <name type="scientific">Durusdinium trenchii</name>
    <dbReference type="NCBI Taxonomy" id="1381693"/>
    <lineage>
        <taxon>Eukaryota</taxon>
        <taxon>Sar</taxon>
        <taxon>Alveolata</taxon>
        <taxon>Dinophyceae</taxon>
        <taxon>Suessiales</taxon>
        <taxon>Symbiodiniaceae</taxon>
        <taxon>Durusdinium</taxon>
    </lineage>
</organism>
<feature type="domain" description="Ferritin-like diiron" evidence="6">
    <location>
        <begin position="362"/>
        <end position="506"/>
    </location>
</feature>
<sequence length="519" mass="56859">MRIFLILSASLFAVSSQALAQPLEDAITQLDERKASSAAPLDTDALIRRANFAEAMQQVSERQKVFDDAPLHHSLDGTFAQGGLVFGMTAPGSTVRLDGDDVMVGEDGRFVIGFGRDSAPTSLLVVTSPDGAVERRSIDVADREFPVQRIDGLDQSKVSGFTEEQLAKIAIDTEKKKAARAATQSSADWADGFAWPVVGRISGVFGSQRILNGEPKRPHSGVDVAAPTGTPIRAPAPGVVTLAEGDMYFEGGLVLIDHGHWLESAFLHMSRIDVTPGQRVEKGDIIGAVGGDGSRHRSASPLEHEMGREIKAATGGDARTVAEVFNRCGTRPQCGKCLPDVAQMIENARDIETGASAEIVSVKGDQKVIEHLNKALKLELTTVNQYFLHARILKDWGFHRLAKIEYDESIDEMKHADALIERILFLEGLPNVQDLDKVYIGETVKEILECDLRAEQRAHPLYAEAIEYFESIKDYVSREILAKILESEEEHIDFLETQLGLIEKVGEERYMQSQMQEGA</sequence>
<dbReference type="Gene3D" id="1.10.10.1100">
    <property type="entry name" value="BFD-like [2Fe-2S]-binding domain"/>
    <property type="match status" value="1"/>
</dbReference>
<dbReference type="InterPro" id="IPR041854">
    <property type="entry name" value="BFD-like_2Fe2S-bd_dom_sf"/>
</dbReference>
<dbReference type="InterPro" id="IPR002024">
    <property type="entry name" value="Bacterioferritin"/>
</dbReference>
<dbReference type="PROSITE" id="PS50905">
    <property type="entry name" value="FERRITIN_LIKE"/>
    <property type="match status" value="1"/>
</dbReference>
<dbReference type="PANTHER" id="PTHR30295:SF0">
    <property type="entry name" value="BACTERIOFERRITIN"/>
    <property type="match status" value="1"/>
</dbReference>
<dbReference type="InterPro" id="IPR011055">
    <property type="entry name" value="Dup_hybrid_motif"/>
</dbReference>
<dbReference type="InterPro" id="IPR012347">
    <property type="entry name" value="Ferritin-like"/>
</dbReference>
<dbReference type="Pfam" id="PF00210">
    <property type="entry name" value="Ferritin"/>
    <property type="match status" value="1"/>
</dbReference>
<protein>
    <submittedName>
        <fullName evidence="7">Bacterioferritin (BFR) (Cytochrome b-557.5)</fullName>
    </submittedName>
</protein>
<dbReference type="EMBL" id="CAXAMM010017779">
    <property type="protein sequence ID" value="CAK9042027.1"/>
    <property type="molecule type" value="Genomic_DNA"/>
</dbReference>
<keyword evidence="3" id="KW-0479">Metal-binding</keyword>
<dbReference type="SUPFAM" id="SSF47240">
    <property type="entry name" value="Ferritin-like"/>
    <property type="match status" value="1"/>
</dbReference>
<keyword evidence="2" id="KW-0349">Heme</keyword>
<feature type="chain" id="PRO_5046695196" evidence="5">
    <location>
        <begin position="21"/>
        <end position="519"/>
    </location>
</feature>
<keyword evidence="1" id="KW-0409">Iron storage</keyword>
<dbReference type="PRINTS" id="PR00601">
    <property type="entry name" value="BACFERRITIN"/>
</dbReference>
<gene>
    <name evidence="7" type="ORF">SCF082_LOCUS24222</name>
</gene>
<keyword evidence="8" id="KW-1185">Reference proteome</keyword>
<evidence type="ECO:0000313" key="7">
    <source>
        <dbReference type="EMBL" id="CAK9042027.1"/>
    </source>
</evidence>
<evidence type="ECO:0000313" key="8">
    <source>
        <dbReference type="Proteomes" id="UP001642464"/>
    </source>
</evidence>
<evidence type="ECO:0000256" key="3">
    <source>
        <dbReference type="ARBA" id="ARBA00022723"/>
    </source>
</evidence>
<evidence type="ECO:0000256" key="1">
    <source>
        <dbReference type="ARBA" id="ARBA00022434"/>
    </source>
</evidence>
<evidence type="ECO:0000256" key="2">
    <source>
        <dbReference type="ARBA" id="ARBA00022617"/>
    </source>
</evidence>
<dbReference type="Gene3D" id="2.70.70.10">
    <property type="entry name" value="Glucose Permease (Domain IIA)"/>
    <property type="match status" value="1"/>
</dbReference>
<dbReference type="InterPro" id="IPR016047">
    <property type="entry name" value="M23ase_b-sheet_dom"/>
</dbReference>
<dbReference type="InterPro" id="IPR008331">
    <property type="entry name" value="Ferritin_DPS_dom"/>
</dbReference>
<dbReference type="PANTHER" id="PTHR30295">
    <property type="entry name" value="BACTERIOFERRITIN"/>
    <property type="match status" value="1"/>
</dbReference>
<reference evidence="7 8" key="1">
    <citation type="submission" date="2024-02" db="EMBL/GenBank/DDBJ databases">
        <authorList>
            <person name="Chen Y."/>
            <person name="Shah S."/>
            <person name="Dougan E. K."/>
            <person name="Thang M."/>
            <person name="Chan C."/>
        </authorList>
    </citation>
    <scope>NUCLEOTIDE SEQUENCE [LARGE SCALE GENOMIC DNA]</scope>
</reference>
<keyword evidence="5" id="KW-0732">Signal</keyword>
<keyword evidence="4" id="KW-0408">Iron</keyword>
<dbReference type="Proteomes" id="UP001642464">
    <property type="component" value="Unassembled WGS sequence"/>
</dbReference>
<proteinExistence type="predicted"/>
<dbReference type="Pfam" id="PF01551">
    <property type="entry name" value="Peptidase_M23"/>
    <property type="match status" value="1"/>
</dbReference>
<dbReference type="InterPro" id="IPR009040">
    <property type="entry name" value="Ferritin-like_diiron"/>
</dbReference>
<dbReference type="NCBIfam" id="TIGR00754">
    <property type="entry name" value="bfr"/>
    <property type="match status" value="1"/>
</dbReference>
<accession>A0ABP0LS43</accession>
<evidence type="ECO:0000256" key="4">
    <source>
        <dbReference type="ARBA" id="ARBA00023004"/>
    </source>
</evidence>
<comment type="caution">
    <text evidence="7">The sequence shown here is derived from an EMBL/GenBank/DDBJ whole genome shotgun (WGS) entry which is preliminary data.</text>
</comment>
<name>A0ABP0LS43_9DINO</name>
<dbReference type="CDD" id="cd00907">
    <property type="entry name" value="Bacterioferritin"/>
    <property type="match status" value="1"/>
</dbReference>
<evidence type="ECO:0000256" key="5">
    <source>
        <dbReference type="SAM" id="SignalP"/>
    </source>
</evidence>
<feature type="signal peptide" evidence="5">
    <location>
        <begin position="1"/>
        <end position="20"/>
    </location>
</feature>